<proteinExistence type="predicted"/>
<dbReference type="PANTHER" id="PTHR13887:SF41">
    <property type="entry name" value="THIOREDOXIN SUPERFAMILY PROTEIN"/>
    <property type="match status" value="1"/>
</dbReference>
<gene>
    <name evidence="2" type="ORF">ACFQ16_07390</name>
</gene>
<dbReference type="Proteomes" id="UP001597018">
    <property type="component" value="Unassembled WGS sequence"/>
</dbReference>
<organism evidence="2 3">
    <name type="scientific">Saccharopolyspora rosea</name>
    <dbReference type="NCBI Taxonomy" id="524884"/>
    <lineage>
        <taxon>Bacteria</taxon>
        <taxon>Bacillati</taxon>
        <taxon>Actinomycetota</taxon>
        <taxon>Actinomycetes</taxon>
        <taxon>Pseudonocardiales</taxon>
        <taxon>Pseudonocardiaceae</taxon>
        <taxon>Saccharopolyspora</taxon>
    </lineage>
</organism>
<comment type="caution">
    <text evidence="2">The sequence shown here is derived from an EMBL/GenBank/DDBJ whole genome shotgun (WGS) entry which is preliminary data.</text>
</comment>
<evidence type="ECO:0000313" key="3">
    <source>
        <dbReference type="Proteomes" id="UP001597018"/>
    </source>
</evidence>
<protein>
    <submittedName>
        <fullName evidence="2">DsbA family oxidoreductase</fullName>
    </submittedName>
</protein>
<feature type="domain" description="DSBA-like thioredoxin" evidence="1">
    <location>
        <begin position="3"/>
        <end position="205"/>
    </location>
</feature>
<sequence length="216" mass="23919">MLTVEIWSDVACPWCYLGRADWHAALARFPHADQVRTRWRSFELRPGLPAGQGRKLGEIMVTDWGLDAARVDAVFARIRALGEAAGLRLRPEEVRPTSTFDAHRLLHLAEDAGVTEDVAERLFAAYHRDALDLSDTAVLREIAVRSGIDPDRAHAVLTGDDYADRVRADVEQARQVGVTAVPSFRFGAREVVSGATGTEQLLSLLDEHWTKSVRPA</sequence>
<dbReference type="EMBL" id="JBHTIW010000003">
    <property type="protein sequence ID" value="MFD0919562.1"/>
    <property type="molecule type" value="Genomic_DNA"/>
</dbReference>
<dbReference type="SUPFAM" id="SSF52833">
    <property type="entry name" value="Thioredoxin-like"/>
    <property type="match status" value="1"/>
</dbReference>
<name>A0ABW3FMQ7_9PSEU</name>
<dbReference type="Gene3D" id="3.40.30.10">
    <property type="entry name" value="Glutaredoxin"/>
    <property type="match status" value="1"/>
</dbReference>
<keyword evidence="3" id="KW-1185">Reference proteome</keyword>
<dbReference type="PANTHER" id="PTHR13887">
    <property type="entry name" value="GLUTATHIONE S-TRANSFERASE KAPPA"/>
    <property type="match status" value="1"/>
</dbReference>
<dbReference type="InterPro" id="IPR036249">
    <property type="entry name" value="Thioredoxin-like_sf"/>
</dbReference>
<evidence type="ECO:0000259" key="1">
    <source>
        <dbReference type="Pfam" id="PF01323"/>
    </source>
</evidence>
<dbReference type="Pfam" id="PF01323">
    <property type="entry name" value="DSBA"/>
    <property type="match status" value="1"/>
</dbReference>
<dbReference type="RefSeq" id="WP_263252580.1">
    <property type="nucleotide sequence ID" value="NZ_BAABLT010000001.1"/>
</dbReference>
<dbReference type="CDD" id="cd03024">
    <property type="entry name" value="DsbA_FrnE"/>
    <property type="match status" value="1"/>
</dbReference>
<dbReference type="InterPro" id="IPR001853">
    <property type="entry name" value="DSBA-like_thioredoxin_dom"/>
</dbReference>
<reference evidence="3" key="1">
    <citation type="journal article" date="2019" name="Int. J. Syst. Evol. Microbiol.">
        <title>The Global Catalogue of Microorganisms (GCM) 10K type strain sequencing project: providing services to taxonomists for standard genome sequencing and annotation.</title>
        <authorList>
            <consortium name="The Broad Institute Genomics Platform"/>
            <consortium name="The Broad Institute Genome Sequencing Center for Infectious Disease"/>
            <person name="Wu L."/>
            <person name="Ma J."/>
        </authorList>
    </citation>
    <scope>NUCLEOTIDE SEQUENCE [LARGE SCALE GENOMIC DNA]</scope>
    <source>
        <strain evidence="3">CCUG 56401</strain>
    </source>
</reference>
<evidence type="ECO:0000313" key="2">
    <source>
        <dbReference type="EMBL" id="MFD0919562.1"/>
    </source>
</evidence>
<accession>A0ABW3FMQ7</accession>